<evidence type="ECO:0008006" key="3">
    <source>
        <dbReference type="Google" id="ProtNLM"/>
    </source>
</evidence>
<reference evidence="1 2" key="1">
    <citation type="journal article" date="2019" name="Environ. Microbiol.">
        <title>Species interactions and distinct microbial communities in high Arctic permafrost affected cryosols are associated with the CH4 and CO2 gas fluxes.</title>
        <authorList>
            <person name="Altshuler I."/>
            <person name="Hamel J."/>
            <person name="Turney S."/>
            <person name="Magnuson E."/>
            <person name="Levesque R."/>
            <person name="Greer C."/>
            <person name="Whyte L.G."/>
        </authorList>
    </citation>
    <scope>NUCLEOTIDE SEQUENCE [LARGE SCALE GENOMIC DNA]</scope>
    <source>
        <strain evidence="1 2">S9.3B</strain>
    </source>
</reference>
<name>A0A502F9J6_9PROT</name>
<keyword evidence="2" id="KW-1185">Reference proteome</keyword>
<dbReference type="AlphaFoldDB" id="A0A502F9J6"/>
<evidence type="ECO:0000313" key="1">
    <source>
        <dbReference type="EMBL" id="TPG46066.1"/>
    </source>
</evidence>
<sequence length="76" mass="8341">MIVMEDNRRRCARNPKARAAIDATMVVLRAQFSSLGGDMEGTARGALKKVVLVACIRRLLGILNAIVRTSMPWQTA</sequence>
<gene>
    <name evidence="1" type="ORF">EAH89_25435</name>
</gene>
<organism evidence="1 2">
    <name type="scientific">Muricoccus nepalensis</name>
    <dbReference type="NCBI Taxonomy" id="1854500"/>
    <lineage>
        <taxon>Bacteria</taxon>
        <taxon>Pseudomonadati</taxon>
        <taxon>Pseudomonadota</taxon>
        <taxon>Alphaproteobacteria</taxon>
        <taxon>Acetobacterales</taxon>
        <taxon>Roseomonadaceae</taxon>
        <taxon>Muricoccus</taxon>
    </lineage>
</organism>
<evidence type="ECO:0000313" key="2">
    <source>
        <dbReference type="Proteomes" id="UP000317078"/>
    </source>
</evidence>
<protein>
    <recommendedName>
        <fullName evidence="3">Transposase IS116/IS110/IS902 family protein</fullName>
    </recommendedName>
</protein>
<proteinExistence type="predicted"/>
<dbReference type="Proteomes" id="UP000317078">
    <property type="component" value="Unassembled WGS sequence"/>
</dbReference>
<dbReference type="EMBL" id="RCZP01000042">
    <property type="protein sequence ID" value="TPG46066.1"/>
    <property type="molecule type" value="Genomic_DNA"/>
</dbReference>
<accession>A0A502F9J6</accession>
<comment type="caution">
    <text evidence="1">The sequence shown here is derived from an EMBL/GenBank/DDBJ whole genome shotgun (WGS) entry which is preliminary data.</text>
</comment>